<proteinExistence type="predicted"/>
<evidence type="ECO:0000313" key="1">
    <source>
        <dbReference type="EMBL" id="GIX76655.1"/>
    </source>
</evidence>
<sequence length="86" mass="9335">MLVGISLCRIVTVIQTEAGSSMSGRDSAQSLYLGVFMVHLFRVGVCKTLQFSINCNRNGELNLLIGALPVACRAASPLVRRCSYWA</sequence>
<gene>
    <name evidence="1" type="ORF">CEXT_7151</name>
</gene>
<evidence type="ECO:0000313" key="2">
    <source>
        <dbReference type="Proteomes" id="UP001054945"/>
    </source>
</evidence>
<keyword evidence="2" id="KW-1185">Reference proteome</keyword>
<reference evidence="1 2" key="1">
    <citation type="submission" date="2021-06" db="EMBL/GenBank/DDBJ databases">
        <title>Caerostris extrusa draft genome.</title>
        <authorList>
            <person name="Kono N."/>
            <person name="Arakawa K."/>
        </authorList>
    </citation>
    <scope>NUCLEOTIDE SEQUENCE [LARGE SCALE GENOMIC DNA]</scope>
</reference>
<accession>A0AAV4MY66</accession>
<comment type="caution">
    <text evidence="1">The sequence shown here is derived from an EMBL/GenBank/DDBJ whole genome shotgun (WGS) entry which is preliminary data.</text>
</comment>
<dbReference type="EMBL" id="BPLR01020276">
    <property type="protein sequence ID" value="GIX76655.1"/>
    <property type="molecule type" value="Genomic_DNA"/>
</dbReference>
<organism evidence="1 2">
    <name type="scientific">Caerostris extrusa</name>
    <name type="common">Bark spider</name>
    <name type="synonym">Caerostris bankana</name>
    <dbReference type="NCBI Taxonomy" id="172846"/>
    <lineage>
        <taxon>Eukaryota</taxon>
        <taxon>Metazoa</taxon>
        <taxon>Ecdysozoa</taxon>
        <taxon>Arthropoda</taxon>
        <taxon>Chelicerata</taxon>
        <taxon>Arachnida</taxon>
        <taxon>Araneae</taxon>
        <taxon>Araneomorphae</taxon>
        <taxon>Entelegynae</taxon>
        <taxon>Araneoidea</taxon>
        <taxon>Araneidae</taxon>
        <taxon>Caerostris</taxon>
    </lineage>
</organism>
<dbReference type="Proteomes" id="UP001054945">
    <property type="component" value="Unassembled WGS sequence"/>
</dbReference>
<protein>
    <recommendedName>
        <fullName evidence="3">Secreted protein</fullName>
    </recommendedName>
</protein>
<dbReference type="AlphaFoldDB" id="A0AAV4MY66"/>
<evidence type="ECO:0008006" key="3">
    <source>
        <dbReference type="Google" id="ProtNLM"/>
    </source>
</evidence>
<name>A0AAV4MY66_CAEEX</name>